<protein>
    <submittedName>
        <fullName evidence="1">Uncharacterized protein</fullName>
    </submittedName>
</protein>
<dbReference type="EMBL" id="CADEPI010000197">
    <property type="protein sequence ID" value="CAB3379924.1"/>
    <property type="molecule type" value="Genomic_DNA"/>
</dbReference>
<accession>A0A8S1DBA2</accession>
<gene>
    <name evidence="1" type="ORF">CLODIP_2_CD06417</name>
</gene>
<evidence type="ECO:0000313" key="2">
    <source>
        <dbReference type="Proteomes" id="UP000494165"/>
    </source>
</evidence>
<keyword evidence="2" id="KW-1185">Reference proteome</keyword>
<organism evidence="1 2">
    <name type="scientific">Cloeon dipterum</name>
    <dbReference type="NCBI Taxonomy" id="197152"/>
    <lineage>
        <taxon>Eukaryota</taxon>
        <taxon>Metazoa</taxon>
        <taxon>Ecdysozoa</taxon>
        <taxon>Arthropoda</taxon>
        <taxon>Hexapoda</taxon>
        <taxon>Insecta</taxon>
        <taxon>Pterygota</taxon>
        <taxon>Palaeoptera</taxon>
        <taxon>Ephemeroptera</taxon>
        <taxon>Pisciforma</taxon>
        <taxon>Baetidae</taxon>
        <taxon>Cloeon</taxon>
    </lineage>
</organism>
<evidence type="ECO:0000313" key="1">
    <source>
        <dbReference type="EMBL" id="CAB3379924.1"/>
    </source>
</evidence>
<reference evidence="1 2" key="1">
    <citation type="submission" date="2020-04" db="EMBL/GenBank/DDBJ databases">
        <authorList>
            <person name="Alioto T."/>
            <person name="Alioto T."/>
            <person name="Gomez Garrido J."/>
        </authorList>
    </citation>
    <scope>NUCLEOTIDE SEQUENCE [LARGE SCALE GENOMIC DNA]</scope>
</reference>
<name>A0A8S1DBA2_9INSE</name>
<comment type="caution">
    <text evidence="1">The sequence shown here is derived from an EMBL/GenBank/DDBJ whole genome shotgun (WGS) entry which is preliminary data.</text>
</comment>
<sequence>MATLTDEEKLLIAEKRVQKLRLSQSAQTKGMTLVAALVASAVETNALTQSLQNEVEQSMANLPDFLVWFFREKYAVEAENEVVFWTGMIVYEFLLRSCGSYFFVTKELADILTLFPKFPKDIEEFSKLLESTPRNAQNTEQIISSFEPPTMDDEEVDIELAEIITHLKCLIV</sequence>
<proteinExistence type="predicted"/>
<dbReference type="Proteomes" id="UP000494165">
    <property type="component" value="Unassembled WGS sequence"/>
</dbReference>
<dbReference type="AlphaFoldDB" id="A0A8S1DBA2"/>